<dbReference type="CDD" id="cd00229">
    <property type="entry name" value="SGNH_hydrolase"/>
    <property type="match status" value="1"/>
</dbReference>
<protein>
    <recommendedName>
        <fullName evidence="1">SGNH hydrolase-type esterase domain-containing protein</fullName>
    </recommendedName>
</protein>
<dbReference type="EMBL" id="FWFO01000003">
    <property type="protein sequence ID" value="SLN60134.1"/>
    <property type="molecule type" value="Genomic_DNA"/>
</dbReference>
<organism evidence="2 3">
    <name type="scientific">Falsiruegeria litorea R37</name>
    <dbReference type="NCBI Taxonomy" id="1200284"/>
    <lineage>
        <taxon>Bacteria</taxon>
        <taxon>Pseudomonadati</taxon>
        <taxon>Pseudomonadota</taxon>
        <taxon>Alphaproteobacteria</taxon>
        <taxon>Rhodobacterales</taxon>
        <taxon>Roseobacteraceae</taxon>
        <taxon>Falsiruegeria</taxon>
    </lineage>
</organism>
<dbReference type="AlphaFoldDB" id="A0A1Y5TB76"/>
<dbReference type="OrthoDB" id="7840049at2"/>
<dbReference type="Proteomes" id="UP000193077">
    <property type="component" value="Unassembled WGS sequence"/>
</dbReference>
<evidence type="ECO:0000313" key="2">
    <source>
        <dbReference type="EMBL" id="SLN60134.1"/>
    </source>
</evidence>
<accession>A0A1Y5TB76</accession>
<dbReference type="InterPro" id="IPR013830">
    <property type="entry name" value="SGNH_hydro"/>
</dbReference>
<proteinExistence type="predicted"/>
<dbReference type="InterPro" id="IPR036514">
    <property type="entry name" value="SGNH_hydro_sf"/>
</dbReference>
<name>A0A1Y5TB76_9RHOB</name>
<dbReference type="PROSITE" id="PS51257">
    <property type="entry name" value="PROKAR_LIPOPROTEIN"/>
    <property type="match status" value="1"/>
</dbReference>
<keyword evidence="3" id="KW-1185">Reference proteome</keyword>
<dbReference type="Gene3D" id="3.40.50.1110">
    <property type="entry name" value="SGNH hydrolase"/>
    <property type="match status" value="1"/>
</dbReference>
<evidence type="ECO:0000313" key="3">
    <source>
        <dbReference type="Proteomes" id="UP000193077"/>
    </source>
</evidence>
<dbReference type="GO" id="GO:0016788">
    <property type="term" value="F:hydrolase activity, acting on ester bonds"/>
    <property type="evidence" value="ECO:0007669"/>
    <property type="project" value="UniProtKB-ARBA"/>
</dbReference>
<evidence type="ECO:0000259" key="1">
    <source>
        <dbReference type="Pfam" id="PF13472"/>
    </source>
</evidence>
<reference evidence="2 3" key="1">
    <citation type="submission" date="2017-03" db="EMBL/GenBank/DDBJ databases">
        <authorList>
            <person name="Afonso C.L."/>
            <person name="Miller P.J."/>
            <person name="Scott M.A."/>
            <person name="Spackman E."/>
            <person name="Goraichik I."/>
            <person name="Dimitrov K.M."/>
            <person name="Suarez D.L."/>
            <person name="Swayne D.E."/>
        </authorList>
    </citation>
    <scope>NUCLEOTIDE SEQUENCE [LARGE SCALE GENOMIC DNA]</scope>
    <source>
        <strain evidence="2 3">CECT 7639</strain>
    </source>
</reference>
<sequence length="234" mass="25359">MRFFGVKLGIILIFLTGLVAACQESVTRNEGARILAVGDSLMAWNSAWGSSIPHVMEDVLGEAVVDRSVRGAWMTVRDPNNTKGGINIPNQYVAGDWDWVVVNGGGNDLLFGCGCGRCSGMLDRMISKDGMSGQIPTFARRVRDDGARVLFTGYLRSPGLLTPIEHCKSAGDELEARLIKLASQEDGVIFVSNKDVVPSGGITYFSPDLIHPSRKSSRIIGRKLASVITQFDNR</sequence>
<feature type="domain" description="SGNH hydrolase-type esterase" evidence="1">
    <location>
        <begin position="36"/>
        <end position="215"/>
    </location>
</feature>
<dbReference type="SUPFAM" id="SSF52266">
    <property type="entry name" value="SGNH hydrolase"/>
    <property type="match status" value="1"/>
</dbReference>
<dbReference type="Pfam" id="PF13472">
    <property type="entry name" value="Lipase_GDSL_2"/>
    <property type="match status" value="1"/>
</dbReference>
<gene>
    <name evidence="2" type="ORF">TRL7639_03311</name>
</gene>